<feature type="transmembrane region" description="Helical" evidence="1">
    <location>
        <begin position="62"/>
        <end position="81"/>
    </location>
</feature>
<organism evidence="2 3">
    <name type="scientific">Octadecabacter dasysiphoniae</name>
    <dbReference type="NCBI Taxonomy" id="2909341"/>
    <lineage>
        <taxon>Bacteria</taxon>
        <taxon>Pseudomonadati</taxon>
        <taxon>Pseudomonadota</taxon>
        <taxon>Alphaproteobacteria</taxon>
        <taxon>Rhodobacterales</taxon>
        <taxon>Roseobacteraceae</taxon>
        <taxon>Octadecabacter</taxon>
    </lineage>
</organism>
<protein>
    <submittedName>
        <fullName evidence="2">Uncharacterized protein</fullName>
    </submittedName>
</protein>
<evidence type="ECO:0000256" key="1">
    <source>
        <dbReference type="SAM" id="Phobius"/>
    </source>
</evidence>
<dbReference type="Proteomes" id="UP001200557">
    <property type="component" value="Unassembled WGS sequence"/>
</dbReference>
<gene>
    <name evidence="2" type="ORF">L0664_16980</name>
</gene>
<accession>A0ABS9CZX6</accession>
<sequence length="83" mass="9092">MTTASTNTNETAKSNLSAKIDDWNARYDVWCDTLEAKILAVVWTGVLVLVTAVVIFGYPALIIAALTAVPVIFFFLWKITVGQ</sequence>
<proteinExistence type="predicted"/>
<name>A0ABS9CZX6_9RHOB</name>
<feature type="transmembrane region" description="Helical" evidence="1">
    <location>
        <begin position="36"/>
        <end position="56"/>
    </location>
</feature>
<evidence type="ECO:0000313" key="2">
    <source>
        <dbReference type="EMBL" id="MCF2872764.1"/>
    </source>
</evidence>
<reference evidence="2 3" key="1">
    <citation type="submission" date="2022-01" db="EMBL/GenBank/DDBJ databases">
        <title>Octadecabacter sp. nov., isolated from a marine alga.</title>
        <authorList>
            <person name="Jin M.S."/>
            <person name="Kim H.M."/>
            <person name="Han D.M."/>
            <person name="Jung J.J."/>
            <person name="Jeon C.O."/>
        </authorList>
    </citation>
    <scope>NUCLEOTIDE SEQUENCE [LARGE SCALE GENOMIC DNA]</scope>
    <source>
        <strain evidence="2 3">G9-8</strain>
    </source>
</reference>
<keyword evidence="1" id="KW-1133">Transmembrane helix</keyword>
<dbReference type="EMBL" id="JAKGAQ010000005">
    <property type="protein sequence ID" value="MCF2872764.1"/>
    <property type="molecule type" value="Genomic_DNA"/>
</dbReference>
<keyword evidence="1" id="KW-0812">Transmembrane</keyword>
<keyword evidence="1" id="KW-0472">Membrane</keyword>
<keyword evidence="3" id="KW-1185">Reference proteome</keyword>
<evidence type="ECO:0000313" key="3">
    <source>
        <dbReference type="Proteomes" id="UP001200557"/>
    </source>
</evidence>
<dbReference type="RefSeq" id="WP_235227090.1">
    <property type="nucleotide sequence ID" value="NZ_JAKGAQ010000005.1"/>
</dbReference>
<comment type="caution">
    <text evidence="2">The sequence shown here is derived from an EMBL/GenBank/DDBJ whole genome shotgun (WGS) entry which is preliminary data.</text>
</comment>